<keyword evidence="4" id="KW-0813">Transport</keyword>
<keyword evidence="6 11" id="KW-1133">Transmembrane helix</keyword>
<feature type="transmembrane region" description="Helical" evidence="11">
    <location>
        <begin position="219"/>
        <end position="239"/>
    </location>
</feature>
<dbReference type="STRING" id="1157962.A0A250XKU6"/>
<evidence type="ECO:0000256" key="7">
    <source>
        <dbReference type="ARBA" id="ARBA00023006"/>
    </source>
</evidence>
<dbReference type="GO" id="GO:0034497">
    <property type="term" value="P:protein localization to phagophore assembly site"/>
    <property type="evidence" value="ECO:0007669"/>
    <property type="project" value="TreeGrafter"/>
</dbReference>
<feature type="transmembrane region" description="Helical" evidence="11">
    <location>
        <begin position="418"/>
        <end position="436"/>
    </location>
</feature>
<dbReference type="GO" id="GO:0061709">
    <property type="term" value="P:reticulophagy"/>
    <property type="evidence" value="ECO:0007669"/>
    <property type="project" value="TreeGrafter"/>
</dbReference>
<evidence type="ECO:0000256" key="10">
    <source>
        <dbReference type="SAM" id="MobiDB-lite"/>
    </source>
</evidence>
<dbReference type="GO" id="GO:0034045">
    <property type="term" value="C:phagophore assembly site membrane"/>
    <property type="evidence" value="ECO:0007669"/>
    <property type="project" value="UniProtKB-SubCell"/>
</dbReference>
<keyword evidence="5 11" id="KW-0812">Transmembrane</keyword>
<comment type="caution">
    <text evidence="12">The sequence shown here is derived from an EMBL/GenBank/DDBJ whole genome shotgun (WGS) entry which is preliminary data.</text>
</comment>
<comment type="similarity">
    <text evidence="2">Belongs to the ATG9 family.</text>
</comment>
<feature type="transmembrane region" description="Helical" evidence="11">
    <location>
        <begin position="68"/>
        <end position="94"/>
    </location>
</feature>
<dbReference type="Pfam" id="PF04109">
    <property type="entry name" value="ATG9"/>
    <property type="match status" value="1"/>
</dbReference>
<dbReference type="GO" id="GO:0005776">
    <property type="term" value="C:autophagosome"/>
    <property type="evidence" value="ECO:0007669"/>
    <property type="project" value="TreeGrafter"/>
</dbReference>
<feature type="compositionally biased region" description="Low complexity" evidence="10">
    <location>
        <begin position="809"/>
        <end position="821"/>
    </location>
</feature>
<feature type="compositionally biased region" description="Polar residues" evidence="10">
    <location>
        <begin position="666"/>
        <end position="692"/>
    </location>
</feature>
<keyword evidence="9 11" id="KW-0472">Membrane</keyword>
<gene>
    <name evidence="12" type="ORF">CEUSTIGMA_g11146.t1</name>
</gene>
<feature type="region of interest" description="Disordered" evidence="10">
    <location>
        <begin position="843"/>
        <end position="862"/>
    </location>
</feature>
<feature type="transmembrane region" description="Helical" evidence="11">
    <location>
        <begin position="299"/>
        <end position="321"/>
    </location>
</feature>
<dbReference type="GO" id="GO:0006869">
    <property type="term" value="P:lipid transport"/>
    <property type="evidence" value="ECO:0007669"/>
    <property type="project" value="UniProtKB-KW"/>
</dbReference>
<evidence type="ECO:0000256" key="3">
    <source>
        <dbReference type="ARBA" id="ARBA00018074"/>
    </source>
</evidence>
<dbReference type="EMBL" id="BEGY01000105">
    <property type="protein sequence ID" value="GAX83721.1"/>
    <property type="molecule type" value="Genomic_DNA"/>
</dbReference>
<accession>A0A250XKU6</accession>
<dbReference type="PANTHER" id="PTHR13038">
    <property type="entry name" value="APG9 AUTOPHAGY 9"/>
    <property type="match status" value="1"/>
</dbReference>
<feature type="region of interest" description="Disordered" evidence="10">
    <location>
        <begin position="796"/>
        <end position="821"/>
    </location>
</feature>
<dbReference type="Proteomes" id="UP000232323">
    <property type="component" value="Unassembled WGS sequence"/>
</dbReference>
<dbReference type="InterPro" id="IPR007241">
    <property type="entry name" value="Autophagy-rel_prot_9"/>
</dbReference>
<evidence type="ECO:0000256" key="2">
    <source>
        <dbReference type="ARBA" id="ARBA00006185"/>
    </source>
</evidence>
<comment type="subcellular location">
    <subcellularLocation>
        <location evidence="1">Preautophagosomal structure membrane</location>
        <topology evidence="1">Multi-pass membrane protein</topology>
    </subcellularLocation>
</comment>
<proteinExistence type="inferred from homology"/>
<dbReference type="PANTHER" id="PTHR13038:SF10">
    <property type="entry name" value="AUTOPHAGY-RELATED PROTEIN 9"/>
    <property type="match status" value="1"/>
</dbReference>
<feature type="transmembrane region" description="Helical" evidence="11">
    <location>
        <begin position="128"/>
        <end position="153"/>
    </location>
</feature>
<sequence>MKVWGSFKDQELVRSRSLEGKTYDQLPRAEEPDLETPILAGESYEWAAIQNLDAFFSRSYRYWHGRGLTAIIISGLLNVLALAFTIAFSTLLLLFVNWSALHSECIVNDTCDISEAVLYSQPLRDRGILLDLLILTYLGIFSLYWLWTLIHFLSELKEMRETRHFYNTTLGLSDRQVSTMTWAEVVNRLVLVQRTRRLCVVRDLNELDIVGRIMRKDNFLIAMINMGIVTPTLPLPRWLGMGPGRSMLTKTLEWNLRWCILDHMFDEHSFRVRKDFLTDPAKLQKNLTDPAKLQKRFKLAAIMNLVLCPFLLVFLVIYFFMHNAEKFYSHPGALGSRRWSALAKWQLRELNELPHYLSHRLAASHTSTTKYLAQFPSQTLAAVARFVAFVTGSIAALLLLVTMMDDGLLERPLLGRHIVWWLAALGVVLTASRTLVSEDPVAYDPEKVLAEVAAITHHMPRHWRGRAHTPEVQGELSSMFPLKVQQFLEEMASVFMTPFLLYFVLPISAASIVTFVSECSVEVPGVGHVCSLAAFDLAKHGNMKYGAPMHGCKGARSRQGKMEKSLLTFIATYPTWEPPGSCQALLTALDRHLCSNGANAMGHMERRPWLHMSHAMQSHVSIMGSPIKSSMQSHVSIMGSPIKSSMQVRDWTNLRRGDHIAHSHDLSSTQLHNTGSRHAGPTSPSWQQQHPAASSPHRARQQVSTSSADHSFVFGDFRNHTSQFTNAAKDHSSKISCSYVGASGKEVCRSGSGAGPSCSSQLSSGLWDPSEGACAGSGAGNLTSTSSSSITAAVEHGAGASSGGDPHVGGRNSCISSGSSSSRLRWATSSASMLVRGGHYVPLSSSQGGRSQADWGSQAPVEEAGTSSILMHMACSAGIDSSQSDAPCSVPCSVPAVHVVEDAGLALEPGDENDGPIGAEDQLSLIHPPGASASAEAWLLPATSFLPHTSASAIDRLGGADEIVALMGHSEQGMRGTTLYNQREFKQVEETIPLPGRPVREAARSKIESRSNWMPQNTQPAIPSETPCLASSIALNGGSRPAVGGGGNVGELPQQQQEGHPRSMFAEDGSSSSSILRCSVFGLLPFPYHPNWEAVDDSSHHTVVLADELPPNETLELSRRLSVGHCLLQSLYEASDTTVQHRHAQAEASRSMFHTRSSGAVSGFATRAT</sequence>
<feature type="region of interest" description="Disordered" evidence="10">
    <location>
        <begin position="1039"/>
        <end position="1068"/>
    </location>
</feature>
<dbReference type="AlphaFoldDB" id="A0A250XKU6"/>
<feature type="transmembrane region" description="Helical" evidence="11">
    <location>
        <begin position="380"/>
        <end position="403"/>
    </location>
</feature>
<feature type="region of interest" description="Disordered" evidence="10">
    <location>
        <begin position="663"/>
        <end position="707"/>
    </location>
</feature>
<dbReference type="OrthoDB" id="2020634at2759"/>
<keyword evidence="8" id="KW-0445">Lipid transport</keyword>
<keyword evidence="7" id="KW-0072">Autophagy</keyword>
<evidence type="ECO:0000256" key="8">
    <source>
        <dbReference type="ARBA" id="ARBA00023055"/>
    </source>
</evidence>
<evidence type="ECO:0000256" key="5">
    <source>
        <dbReference type="ARBA" id="ARBA00022692"/>
    </source>
</evidence>
<dbReference type="GO" id="GO:0034727">
    <property type="term" value="P:piecemeal microautophagy of the nucleus"/>
    <property type="evidence" value="ECO:0007669"/>
    <property type="project" value="TreeGrafter"/>
</dbReference>
<evidence type="ECO:0000256" key="4">
    <source>
        <dbReference type="ARBA" id="ARBA00022448"/>
    </source>
</evidence>
<evidence type="ECO:0000256" key="11">
    <source>
        <dbReference type="SAM" id="Phobius"/>
    </source>
</evidence>
<protein>
    <recommendedName>
        <fullName evidence="3">Autophagy-related protein 9</fullName>
    </recommendedName>
</protein>
<evidence type="ECO:0000256" key="9">
    <source>
        <dbReference type="ARBA" id="ARBA00023136"/>
    </source>
</evidence>
<evidence type="ECO:0000256" key="6">
    <source>
        <dbReference type="ARBA" id="ARBA00022989"/>
    </source>
</evidence>
<name>A0A250XKU6_9CHLO</name>
<evidence type="ECO:0000313" key="12">
    <source>
        <dbReference type="EMBL" id="GAX83721.1"/>
    </source>
</evidence>
<organism evidence="12 13">
    <name type="scientific">Chlamydomonas eustigma</name>
    <dbReference type="NCBI Taxonomy" id="1157962"/>
    <lineage>
        <taxon>Eukaryota</taxon>
        <taxon>Viridiplantae</taxon>
        <taxon>Chlorophyta</taxon>
        <taxon>core chlorophytes</taxon>
        <taxon>Chlorophyceae</taxon>
        <taxon>CS clade</taxon>
        <taxon>Chlamydomonadales</taxon>
        <taxon>Chlamydomonadaceae</taxon>
        <taxon>Chlamydomonas</taxon>
    </lineage>
</organism>
<keyword evidence="13" id="KW-1185">Reference proteome</keyword>
<evidence type="ECO:0000313" key="13">
    <source>
        <dbReference type="Proteomes" id="UP000232323"/>
    </source>
</evidence>
<reference evidence="12 13" key="1">
    <citation type="submission" date="2017-08" db="EMBL/GenBank/DDBJ databases">
        <title>Acidophilic green algal genome provides insights into adaptation to an acidic environment.</title>
        <authorList>
            <person name="Hirooka S."/>
            <person name="Hirose Y."/>
            <person name="Kanesaki Y."/>
            <person name="Higuchi S."/>
            <person name="Fujiwara T."/>
            <person name="Onuma R."/>
            <person name="Era A."/>
            <person name="Ohbayashi R."/>
            <person name="Uzuka A."/>
            <person name="Nozaki H."/>
            <person name="Yoshikawa H."/>
            <person name="Miyagishima S.Y."/>
        </authorList>
    </citation>
    <scope>NUCLEOTIDE SEQUENCE [LARGE SCALE GENOMIC DNA]</scope>
    <source>
        <strain evidence="12 13">NIES-2499</strain>
    </source>
</reference>
<dbReference type="GO" id="GO:0000422">
    <property type="term" value="P:autophagy of mitochondrion"/>
    <property type="evidence" value="ECO:0007669"/>
    <property type="project" value="TreeGrafter"/>
</dbReference>
<evidence type="ECO:0000256" key="1">
    <source>
        <dbReference type="ARBA" id="ARBA00004511"/>
    </source>
</evidence>
<feature type="transmembrane region" description="Helical" evidence="11">
    <location>
        <begin position="492"/>
        <end position="516"/>
    </location>
</feature>